<gene>
    <name evidence="1" type="ORF">Vafri_11054</name>
</gene>
<name>A0A8J4F2Y6_9CHLO</name>
<reference evidence="1" key="1">
    <citation type="journal article" date="2021" name="Proc. Natl. Acad. Sci. U.S.A.">
        <title>Three genomes in the algal genus Volvox reveal the fate of a haploid sex-determining region after a transition to homothallism.</title>
        <authorList>
            <person name="Yamamoto K."/>
            <person name="Hamaji T."/>
            <person name="Kawai-Toyooka H."/>
            <person name="Matsuzaki R."/>
            <person name="Takahashi F."/>
            <person name="Nishimura Y."/>
            <person name="Kawachi M."/>
            <person name="Noguchi H."/>
            <person name="Minakuchi Y."/>
            <person name="Umen J.G."/>
            <person name="Toyoda A."/>
            <person name="Nozaki H."/>
        </authorList>
    </citation>
    <scope>NUCLEOTIDE SEQUENCE</scope>
    <source>
        <strain evidence="1">NIES-3780</strain>
    </source>
</reference>
<sequence>MRRVQSSIYGDYAGAGPTVVLQTASPTAESARFGRRRSSLVFIPCPPETPTRSNSIFKLQRAASSFSSATGWHFSPVGGDDAAHDLADNFKVLQHSFSSPCRSTHDAASLGCDEVTKTGGLENVSCFVSCSSPSREARLYAGYATASPRAPPKSCNPCVTCYYVPDNANGNGGGEDACVGFGEWLGTALADRTEPPPPPSSYRNCTGIAGTLSSGWSQAQEGASAAVAAARAGLRLQSLDIVASGTRAGEVQTRPWGLHRTRRVVRNMDLMSSTDREYIG</sequence>
<keyword evidence="2" id="KW-1185">Reference proteome</keyword>
<dbReference type="AlphaFoldDB" id="A0A8J4F2Y6"/>
<dbReference type="Proteomes" id="UP000747399">
    <property type="component" value="Unassembled WGS sequence"/>
</dbReference>
<accession>A0A8J4F2Y6</accession>
<proteinExistence type="predicted"/>
<evidence type="ECO:0000313" key="2">
    <source>
        <dbReference type="Proteomes" id="UP000747399"/>
    </source>
</evidence>
<dbReference type="EMBL" id="BNCO01000021">
    <property type="protein sequence ID" value="GIL55491.1"/>
    <property type="molecule type" value="Genomic_DNA"/>
</dbReference>
<organism evidence="1 2">
    <name type="scientific">Volvox africanus</name>
    <dbReference type="NCBI Taxonomy" id="51714"/>
    <lineage>
        <taxon>Eukaryota</taxon>
        <taxon>Viridiplantae</taxon>
        <taxon>Chlorophyta</taxon>
        <taxon>core chlorophytes</taxon>
        <taxon>Chlorophyceae</taxon>
        <taxon>CS clade</taxon>
        <taxon>Chlamydomonadales</taxon>
        <taxon>Volvocaceae</taxon>
        <taxon>Volvox</taxon>
    </lineage>
</organism>
<evidence type="ECO:0000313" key="1">
    <source>
        <dbReference type="EMBL" id="GIL55491.1"/>
    </source>
</evidence>
<comment type="caution">
    <text evidence="1">The sequence shown here is derived from an EMBL/GenBank/DDBJ whole genome shotgun (WGS) entry which is preliminary data.</text>
</comment>
<protein>
    <submittedName>
        <fullName evidence="1">Uncharacterized protein</fullName>
    </submittedName>
</protein>